<comment type="caution">
    <text evidence="10">Lacks conserved residue(s) required for the propagation of feature annotation.</text>
</comment>
<dbReference type="InterPro" id="IPR008925">
    <property type="entry name" value="aa_tRNA-synth_I_cd-bd_sf"/>
</dbReference>
<organism evidence="12 13">
    <name type="scientific">Streptomyces luteosporeus</name>
    <dbReference type="NCBI Taxonomy" id="173856"/>
    <lineage>
        <taxon>Bacteria</taxon>
        <taxon>Bacillati</taxon>
        <taxon>Actinomycetota</taxon>
        <taxon>Actinomycetes</taxon>
        <taxon>Kitasatosporales</taxon>
        <taxon>Streptomycetaceae</taxon>
        <taxon>Streptomyces</taxon>
    </lineage>
</organism>
<dbReference type="NCBIfam" id="TIGR00467">
    <property type="entry name" value="lysS_arch"/>
    <property type="match status" value="1"/>
</dbReference>
<evidence type="ECO:0000256" key="7">
    <source>
        <dbReference type="ARBA" id="ARBA00022917"/>
    </source>
</evidence>
<dbReference type="PANTHER" id="PTHR37940:SF1">
    <property type="entry name" value="LYSINE--TRNA LIGASE"/>
    <property type="match status" value="1"/>
</dbReference>
<evidence type="ECO:0000313" key="12">
    <source>
        <dbReference type="EMBL" id="GAA2723639.1"/>
    </source>
</evidence>
<proteinExistence type="inferred from homology"/>
<comment type="caution">
    <text evidence="12">The sequence shown here is derived from an EMBL/GenBank/DDBJ whole genome shotgun (WGS) entry which is preliminary data.</text>
</comment>
<keyword evidence="13" id="KW-1185">Reference proteome</keyword>
<dbReference type="Pfam" id="PF01921">
    <property type="entry name" value="tRNA-synt_1f"/>
    <property type="match status" value="1"/>
</dbReference>
<evidence type="ECO:0000313" key="13">
    <source>
        <dbReference type="Proteomes" id="UP001500886"/>
    </source>
</evidence>
<dbReference type="SUPFAM" id="SSF48163">
    <property type="entry name" value="An anticodon-binding domain of class I aminoacyl-tRNA synthetases"/>
    <property type="match status" value="1"/>
</dbReference>
<comment type="catalytic activity">
    <reaction evidence="9 10">
        <text>tRNA(Lys) + L-lysine + ATP = L-lysyl-tRNA(Lys) + AMP + diphosphate</text>
        <dbReference type="Rhea" id="RHEA:20792"/>
        <dbReference type="Rhea" id="RHEA-COMP:9696"/>
        <dbReference type="Rhea" id="RHEA-COMP:9697"/>
        <dbReference type="ChEBI" id="CHEBI:30616"/>
        <dbReference type="ChEBI" id="CHEBI:32551"/>
        <dbReference type="ChEBI" id="CHEBI:33019"/>
        <dbReference type="ChEBI" id="CHEBI:78442"/>
        <dbReference type="ChEBI" id="CHEBI:78529"/>
        <dbReference type="ChEBI" id="CHEBI:456215"/>
        <dbReference type="EC" id="6.1.1.6"/>
    </reaction>
</comment>
<dbReference type="EC" id="6.1.1.6" evidence="10"/>
<dbReference type="PROSITE" id="PS00178">
    <property type="entry name" value="AA_TRNA_LIGASE_I"/>
    <property type="match status" value="1"/>
</dbReference>
<evidence type="ECO:0000256" key="10">
    <source>
        <dbReference type="HAMAP-Rule" id="MF_00177"/>
    </source>
</evidence>
<keyword evidence="4 10" id="KW-0436">Ligase</keyword>
<keyword evidence="5 10" id="KW-0547">Nucleotide-binding</keyword>
<feature type="short sequence motif" description="'KMSKS' region" evidence="10">
    <location>
        <begin position="321"/>
        <end position="325"/>
    </location>
</feature>
<evidence type="ECO:0000256" key="11">
    <source>
        <dbReference type="SAM" id="MobiDB-lite"/>
    </source>
</evidence>
<evidence type="ECO:0000256" key="4">
    <source>
        <dbReference type="ARBA" id="ARBA00022598"/>
    </source>
</evidence>
<name>A0ABP6GH45_9ACTN</name>
<keyword evidence="7 10" id="KW-0648">Protein biosynthesis</keyword>
<dbReference type="Gene3D" id="3.40.50.620">
    <property type="entry name" value="HUPs"/>
    <property type="match status" value="1"/>
</dbReference>
<dbReference type="Gene3D" id="1.10.10.350">
    <property type="match status" value="1"/>
</dbReference>
<dbReference type="InterPro" id="IPR001412">
    <property type="entry name" value="aa-tRNA-synth_I_CS"/>
</dbReference>
<evidence type="ECO:0000256" key="6">
    <source>
        <dbReference type="ARBA" id="ARBA00022840"/>
    </source>
</evidence>
<accession>A0ABP6GH45</accession>
<dbReference type="Proteomes" id="UP001500886">
    <property type="component" value="Unassembled WGS sequence"/>
</dbReference>
<evidence type="ECO:0000256" key="2">
    <source>
        <dbReference type="ARBA" id="ARBA00005594"/>
    </source>
</evidence>
<evidence type="ECO:0000256" key="5">
    <source>
        <dbReference type="ARBA" id="ARBA00022741"/>
    </source>
</evidence>
<dbReference type="CDD" id="cd00674">
    <property type="entry name" value="LysRS_core_class_I"/>
    <property type="match status" value="1"/>
</dbReference>
<feature type="region of interest" description="Disordered" evidence="11">
    <location>
        <begin position="176"/>
        <end position="206"/>
    </location>
</feature>
<evidence type="ECO:0000256" key="9">
    <source>
        <dbReference type="ARBA" id="ARBA00048573"/>
    </source>
</evidence>
<feature type="short sequence motif" description="'HIGH' region" evidence="10">
    <location>
        <begin position="40"/>
        <end position="48"/>
    </location>
</feature>
<evidence type="ECO:0000256" key="8">
    <source>
        <dbReference type="ARBA" id="ARBA00023146"/>
    </source>
</evidence>
<dbReference type="Gene3D" id="6.10.20.10">
    <property type="entry name" value="Lysine tRNA ligase, stem contact fold domain"/>
    <property type="match status" value="1"/>
</dbReference>
<keyword evidence="3 10" id="KW-0963">Cytoplasm</keyword>
<dbReference type="InterPro" id="IPR002904">
    <property type="entry name" value="Lys-tRNA-ligase"/>
</dbReference>
<protein>
    <recommendedName>
        <fullName evidence="10">Lysine--tRNA ligase</fullName>
        <ecNumber evidence="10">6.1.1.6</ecNumber>
    </recommendedName>
    <alternativeName>
        <fullName evidence="10">Lysyl-tRNA synthetase</fullName>
        <shortName evidence="10">LysRS</shortName>
    </alternativeName>
</protein>
<dbReference type="PANTHER" id="PTHR37940">
    <property type="entry name" value="LYSINE--TRNA LIGASE"/>
    <property type="match status" value="1"/>
</dbReference>
<dbReference type="InterPro" id="IPR042078">
    <property type="entry name" value="Lys-tRNA-ligase_SC_fold"/>
</dbReference>
<comment type="subcellular location">
    <subcellularLocation>
        <location evidence="1 10">Cytoplasm</location>
    </subcellularLocation>
</comment>
<dbReference type="SUPFAM" id="SSF52374">
    <property type="entry name" value="Nucleotidylyl transferase"/>
    <property type="match status" value="1"/>
</dbReference>
<dbReference type="InterPro" id="IPR020751">
    <property type="entry name" value="aa-tRNA-synth_I_codon-bd_sub2"/>
</dbReference>
<evidence type="ECO:0000256" key="3">
    <source>
        <dbReference type="ARBA" id="ARBA00022490"/>
    </source>
</evidence>
<dbReference type="GO" id="GO:0016874">
    <property type="term" value="F:ligase activity"/>
    <property type="evidence" value="ECO:0007669"/>
    <property type="project" value="UniProtKB-KW"/>
</dbReference>
<keyword evidence="6 10" id="KW-0067">ATP-binding</keyword>
<reference evidence="13" key="1">
    <citation type="journal article" date="2019" name="Int. J. Syst. Evol. Microbiol.">
        <title>The Global Catalogue of Microorganisms (GCM) 10K type strain sequencing project: providing services to taxonomists for standard genome sequencing and annotation.</title>
        <authorList>
            <consortium name="The Broad Institute Genomics Platform"/>
            <consortium name="The Broad Institute Genome Sequencing Center for Infectious Disease"/>
            <person name="Wu L."/>
            <person name="Ma J."/>
        </authorList>
    </citation>
    <scope>NUCLEOTIDE SEQUENCE [LARGE SCALE GENOMIC DNA]</scope>
    <source>
        <strain evidence="13">JCM 4542</strain>
    </source>
</reference>
<dbReference type="RefSeq" id="WP_344438418.1">
    <property type="nucleotide sequence ID" value="NZ_BAAASL010000023.1"/>
</dbReference>
<dbReference type="InterPro" id="IPR014729">
    <property type="entry name" value="Rossmann-like_a/b/a_fold"/>
</dbReference>
<sequence length="573" mass="62817">MAQAQSTEADWVSRFADEVIAEGERRAPGKPIVVASGLSPSGPIHLGNLREVMTPHLVADEIRRRGHECVHILSWDDYDRYRKVPAGIDPSWAEHIGKPLTAVPAPPGSTHGSWAEHFKAAMIEALDELGVEYRGISQTAQYTSGAYREQILHAMKHRGDIDAILAQYRTKAKPATAVKKQQKPVEEAELEAAEGSGAATEDDGSSSTGYYPYKPYCTVCNKDLTTVTAYDDETTELSYTCQCGHSETVLLKEFDHGKLVWKVDWPMRWAHEGVIFEPSGVDHSSPGSSFQVGGQIVGPIFGGEQPIGPMYAFVGISGMAKMSSSKGGVPTPGDALQIMEAPLLRWLYARRKPNQSFKIAFDQEIQRLYDEWDKLAAKVADGTALPADVAAYNRAVRTASGDLPTTPRPLPYRTLASVVDITAGHDEQTLRILGDLDPANPVATLDECRPRLDKAEHWINNQVPADQRTIVRAEPDTELLASLDDTGRESLRLLLEGLDEHWSLDGLTHLVYGVPKIMAGLDPEAKPTPELKVAQRQFFALLYHLLVGRDTGPRLPTLLLAVGADRVRKLLSA</sequence>
<dbReference type="EMBL" id="BAAASL010000023">
    <property type="protein sequence ID" value="GAA2723639.1"/>
    <property type="molecule type" value="Genomic_DNA"/>
</dbReference>
<dbReference type="HAMAP" id="MF_00177">
    <property type="entry name" value="Lys_tRNA_synth_class1"/>
    <property type="match status" value="1"/>
</dbReference>
<gene>
    <name evidence="10 12" type="primary">lysS</name>
    <name evidence="12" type="ORF">GCM10010315_51430</name>
</gene>
<comment type="similarity">
    <text evidence="2 10">Belongs to the class-I aminoacyl-tRNA synthetase family.</text>
</comment>
<evidence type="ECO:0000256" key="1">
    <source>
        <dbReference type="ARBA" id="ARBA00004496"/>
    </source>
</evidence>
<keyword evidence="8 10" id="KW-0030">Aminoacyl-tRNA synthetase</keyword>